<reference evidence="1" key="1">
    <citation type="submission" date="2023-01" db="EMBL/GenBank/DDBJ databases">
        <authorList>
            <person name="Van Ghelder C."/>
            <person name="Rancurel C."/>
        </authorList>
    </citation>
    <scope>NUCLEOTIDE SEQUENCE</scope>
    <source>
        <strain evidence="1">CNCM I-4278</strain>
    </source>
</reference>
<dbReference type="AlphaFoldDB" id="A0A9W4U803"/>
<proteinExistence type="predicted"/>
<accession>A0A9W4U803</accession>
<comment type="caution">
    <text evidence="1">The sequence shown here is derived from an EMBL/GenBank/DDBJ whole genome shotgun (WGS) entry which is preliminary data.</text>
</comment>
<organism evidence="1 2">
    <name type="scientific">Periconia digitata</name>
    <dbReference type="NCBI Taxonomy" id="1303443"/>
    <lineage>
        <taxon>Eukaryota</taxon>
        <taxon>Fungi</taxon>
        <taxon>Dikarya</taxon>
        <taxon>Ascomycota</taxon>
        <taxon>Pezizomycotina</taxon>
        <taxon>Dothideomycetes</taxon>
        <taxon>Pleosporomycetidae</taxon>
        <taxon>Pleosporales</taxon>
        <taxon>Massarineae</taxon>
        <taxon>Periconiaceae</taxon>
        <taxon>Periconia</taxon>
    </lineage>
</organism>
<evidence type="ECO:0000313" key="2">
    <source>
        <dbReference type="Proteomes" id="UP001152607"/>
    </source>
</evidence>
<keyword evidence="2" id="KW-1185">Reference proteome</keyword>
<gene>
    <name evidence="1" type="ORF">PDIGIT_LOCUS3566</name>
</gene>
<evidence type="ECO:0000313" key="1">
    <source>
        <dbReference type="EMBL" id="CAI6320195.1"/>
    </source>
</evidence>
<sequence>MSNDMIVRWQNIRTKLHISTTSEISIIDGKYGWLKVACHLPHATCAWEQLKNRSVTSHAANLPLLAPNRITESPPRKRNHRGCRIYTHMSAMSRSQLKNGGASEDKWLFVYKNEKAHIRLRPLQLYLDVALQI</sequence>
<protein>
    <submittedName>
        <fullName evidence="1">Uncharacterized protein</fullName>
    </submittedName>
</protein>
<dbReference type="Proteomes" id="UP001152607">
    <property type="component" value="Unassembled WGS sequence"/>
</dbReference>
<dbReference type="EMBL" id="CAOQHR010000002">
    <property type="protein sequence ID" value="CAI6320195.1"/>
    <property type="molecule type" value="Genomic_DNA"/>
</dbReference>
<name>A0A9W4U803_9PLEO</name>